<reference evidence="16" key="1">
    <citation type="submission" date="2016-02" db="EMBL/GenBank/DDBJ databases">
        <title>Halorhodospira halochloris DSM-1059 complete genome, version 2.</title>
        <authorList>
            <person name="Tsukatani Y."/>
        </authorList>
    </citation>
    <scope>NUCLEOTIDE SEQUENCE</scope>
    <source>
        <strain evidence="16">DSM 1059</strain>
    </source>
</reference>
<dbReference type="GO" id="GO:0004076">
    <property type="term" value="F:biotin synthase activity"/>
    <property type="evidence" value="ECO:0007669"/>
    <property type="project" value="UniProtKB-UniRule"/>
</dbReference>
<comment type="cofactor">
    <cofactor evidence="14">
        <name>[2Fe-2S] cluster</name>
        <dbReference type="ChEBI" id="CHEBI:190135"/>
    </cofactor>
    <text evidence="14">Binds 1 [2Fe-2S] cluster. The cluster is coordinated with 3 cysteines and 1 arginine.</text>
</comment>
<protein>
    <recommendedName>
        <fullName evidence="3 13">Biotin synthase</fullName>
        <ecNumber evidence="3 13">2.8.1.6</ecNumber>
    </recommendedName>
</protein>
<keyword evidence="8 13" id="KW-0479">Metal-binding</keyword>
<evidence type="ECO:0000256" key="12">
    <source>
        <dbReference type="ARBA" id="ARBA00051157"/>
    </source>
</evidence>
<dbReference type="NCBIfam" id="TIGR00433">
    <property type="entry name" value="bioB"/>
    <property type="match status" value="1"/>
</dbReference>
<dbReference type="SFLD" id="SFLDG01278">
    <property type="entry name" value="biotin_synthase_like"/>
    <property type="match status" value="1"/>
</dbReference>
<evidence type="ECO:0000256" key="11">
    <source>
        <dbReference type="ARBA" id="ARBA00023014"/>
    </source>
</evidence>
<dbReference type="Gene3D" id="3.20.20.70">
    <property type="entry name" value="Aldolase class I"/>
    <property type="match status" value="1"/>
</dbReference>
<evidence type="ECO:0000256" key="2">
    <source>
        <dbReference type="ARBA" id="ARBA00010765"/>
    </source>
</evidence>
<dbReference type="GO" id="GO:0051537">
    <property type="term" value="F:2 iron, 2 sulfur cluster binding"/>
    <property type="evidence" value="ECO:0007669"/>
    <property type="project" value="UniProtKB-KW"/>
</dbReference>
<dbReference type="KEGG" id="hhk:HH1059_23660"/>
<dbReference type="CDD" id="cd01335">
    <property type="entry name" value="Radical_SAM"/>
    <property type="match status" value="1"/>
</dbReference>
<dbReference type="RefSeq" id="WP_096406284.1">
    <property type="nucleotide sequence ID" value="NZ_AP017372.2"/>
</dbReference>
<comment type="cofactor">
    <cofactor evidence="13 14">
        <name>[4Fe-4S] cluster</name>
        <dbReference type="ChEBI" id="CHEBI:49883"/>
    </cofactor>
    <text evidence="13 14">Binds 1 [4Fe-4S] cluster. The cluster is coordinated with 3 cysteines and an exchangeable S-adenosyl-L-methionine.</text>
</comment>
<dbReference type="UniPathway" id="UPA00078">
    <property type="reaction ID" value="UER00162"/>
</dbReference>
<dbReference type="EMBL" id="AP017372">
    <property type="protein sequence ID" value="BAU56435.1"/>
    <property type="molecule type" value="Genomic_DNA"/>
</dbReference>
<feature type="binding site" evidence="13 14">
    <location>
        <position position="55"/>
    </location>
    <ligand>
        <name>[4Fe-4S] cluster</name>
        <dbReference type="ChEBI" id="CHEBI:49883"/>
        <note>4Fe-4S-S-AdoMet</note>
    </ligand>
</feature>
<evidence type="ECO:0000313" key="17">
    <source>
        <dbReference type="Proteomes" id="UP000218890"/>
    </source>
</evidence>
<dbReference type="AlphaFoldDB" id="A0A0X8X6D9"/>
<dbReference type="InterPro" id="IPR006638">
    <property type="entry name" value="Elp3/MiaA/NifB-like_rSAM"/>
</dbReference>
<accession>A0A0X8X6D9</accession>
<dbReference type="SFLD" id="SFLDF00272">
    <property type="entry name" value="biotin_synthase"/>
    <property type="match status" value="1"/>
</dbReference>
<comment type="subunit">
    <text evidence="13">Homodimer.</text>
</comment>
<feature type="binding site" evidence="13 14">
    <location>
        <position position="130"/>
    </location>
    <ligand>
        <name>[2Fe-2S] cluster</name>
        <dbReference type="ChEBI" id="CHEBI:190135"/>
    </ligand>
</feature>
<evidence type="ECO:0000256" key="3">
    <source>
        <dbReference type="ARBA" id="ARBA00012236"/>
    </source>
</evidence>
<dbReference type="Pfam" id="PF06968">
    <property type="entry name" value="BATS"/>
    <property type="match status" value="1"/>
</dbReference>
<evidence type="ECO:0000256" key="9">
    <source>
        <dbReference type="ARBA" id="ARBA00022756"/>
    </source>
</evidence>
<dbReference type="HAMAP" id="MF_01694">
    <property type="entry name" value="BioB"/>
    <property type="match status" value="1"/>
</dbReference>
<dbReference type="InterPro" id="IPR010722">
    <property type="entry name" value="BATS_dom"/>
</dbReference>
<dbReference type="Proteomes" id="UP000218890">
    <property type="component" value="Chromosome"/>
</dbReference>
<feature type="binding site" evidence="13 14">
    <location>
        <position position="62"/>
    </location>
    <ligand>
        <name>[4Fe-4S] cluster</name>
        <dbReference type="ChEBI" id="CHEBI:49883"/>
        <note>4Fe-4S-S-AdoMet</note>
    </ligand>
</feature>
<evidence type="ECO:0000256" key="6">
    <source>
        <dbReference type="ARBA" id="ARBA00022691"/>
    </source>
</evidence>
<keyword evidence="7 13" id="KW-0001">2Fe-2S</keyword>
<keyword evidence="17" id="KW-1185">Reference proteome</keyword>
<dbReference type="EC" id="2.8.1.6" evidence="3 13"/>
<evidence type="ECO:0000256" key="14">
    <source>
        <dbReference type="PIRSR" id="PIRSR001619-1"/>
    </source>
</evidence>
<comment type="pathway">
    <text evidence="1 13">Cofactor biosynthesis; biotin biosynthesis; biotin from 7,8-diaminononanoate: step 2/2.</text>
</comment>
<keyword evidence="4 13" id="KW-0004">4Fe-4S</keyword>
<dbReference type="SFLD" id="SFLDS00029">
    <property type="entry name" value="Radical_SAM"/>
    <property type="match status" value="1"/>
</dbReference>
<dbReference type="InterPro" id="IPR007197">
    <property type="entry name" value="rSAM"/>
</dbReference>
<evidence type="ECO:0000256" key="5">
    <source>
        <dbReference type="ARBA" id="ARBA00022679"/>
    </source>
</evidence>
<evidence type="ECO:0000256" key="1">
    <source>
        <dbReference type="ARBA" id="ARBA00004942"/>
    </source>
</evidence>
<dbReference type="PIRSF" id="PIRSF001619">
    <property type="entry name" value="Biotin_synth"/>
    <property type="match status" value="1"/>
</dbReference>
<dbReference type="SFLD" id="SFLDG01060">
    <property type="entry name" value="BATS_domain_containing"/>
    <property type="match status" value="1"/>
</dbReference>
<dbReference type="GO" id="GO:0005506">
    <property type="term" value="F:iron ion binding"/>
    <property type="evidence" value="ECO:0007669"/>
    <property type="project" value="UniProtKB-UniRule"/>
</dbReference>
<dbReference type="SMART" id="SM00729">
    <property type="entry name" value="Elp3"/>
    <property type="match status" value="1"/>
</dbReference>
<keyword evidence="5 13" id="KW-0808">Transferase</keyword>
<proteinExistence type="inferred from homology"/>
<comment type="cofactor">
    <cofactor evidence="13">
        <name>[2Fe-2S] cluster</name>
        <dbReference type="ChEBI" id="CHEBI:190135"/>
    </cofactor>
    <text evidence="13">Binds 1 [2Fe-2S] cluster. The cluster is coordinated with 3 cysteines and 1 arginine.</text>
</comment>
<dbReference type="OrthoDB" id="9786826at2"/>
<evidence type="ECO:0000256" key="8">
    <source>
        <dbReference type="ARBA" id="ARBA00022723"/>
    </source>
</evidence>
<keyword evidence="10 13" id="KW-0408">Iron</keyword>
<dbReference type="GO" id="GO:0009102">
    <property type="term" value="P:biotin biosynthetic process"/>
    <property type="evidence" value="ECO:0007669"/>
    <property type="project" value="UniProtKB-UniRule"/>
</dbReference>
<dbReference type="Pfam" id="PF04055">
    <property type="entry name" value="Radical_SAM"/>
    <property type="match status" value="1"/>
</dbReference>
<evidence type="ECO:0000256" key="4">
    <source>
        <dbReference type="ARBA" id="ARBA00022485"/>
    </source>
</evidence>
<dbReference type="SUPFAM" id="SSF102114">
    <property type="entry name" value="Radical SAM enzymes"/>
    <property type="match status" value="1"/>
</dbReference>
<dbReference type="InterPro" id="IPR024177">
    <property type="entry name" value="Biotin_synthase"/>
</dbReference>
<dbReference type="SMART" id="SM00876">
    <property type="entry name" value="BATS"/>
    <property type="match status" value="1"/>
</dbReference>
<comment type="function">
    <text evidence="13">Catalyzes the conversion of dethiobiotin (DTB) to biotin by the insertion of a sulfur atom into dethiobiotin via a radical-based mechanism.</text>
</comment>
<dbReference type="PROSITE" id="PS51918">
    <property type="entry name" value="RADICAL_SAM"/>
    <property type="match status" value="1"/>
</dbReference>
<evidence type="ECO:0000313" key="16">
    <source>
        <dbReference type="EMBL" id="BAU56435.1"/>
    </source>
</evidence>
<feature type="binding site" evidence="13 14">
    <location>
        <position position="59"/>
    </location>
    <ligand>
        <name>[4Fe-4S] cluster</name>
        <dbReference type="ChEBI" id="CHEBI:49883"/>
        <note>4Fe-4S-S-AdoMet</note>
    </ligand>
</feature>
<dbReference type="InterPro" id="IPR058240">
    <property type="entry name" value="rSAM_sf"/>
</dbReference>
<evidence type="ECO:0000256" key="7">
    <source>
        <dbReference type="ARBA" id="ARBA00022714"/>
    </source>
</evidence>
<name>A0A0X8X6D9_HALHR</name>
<feature type="binding site" evidence="13 14">
    <location>
        <position position="190"/>
    </location>
    <ligand>
        <name>[2Fe-2S] cluster</name>
        <dbReference type="ChEBI" id="CHEBI:190135"/>
    </ligand>
</feature>
<dbReference type="InterPro" id="IPR013785">
    <property type="entry name" value="Aldolase_TIM"/>
</dbReference>
<comment type="similarity">
    <text evidence="2 13">Belongs to the radical SAM superfamily. Biotin synthase family.</text>
</comment>
<feature type="binding site" evidence="13 14">
    <location>
        <position position="262"/>
    </location>
    <ligand>
        <name>[2Fe-2S] cluster</name>
        <dbReference type="ChEBI" id="CHEBI:190135"/>
    </ligand>
</feature>
<comment type="catalytic activity">
    <reaction evidence="12 13">
        <text>(4R,5S)-dethiobiotin + (sulfur carrier)-SH + 2 reduced [2Fe-2S]-[ferredoxin] + 2 S-adenosyl-L-methionine = (sulfur carrier)-H + biotin + 2 5'-deoxyadenosine + 2 L-methionine + 2 oxidized [2Fe-2S]-[ferredoxin]</text>
        <dbReference type="Rhea" id="RHEA:22060"/>
        <dbReference type="Rhea" id="RHEA-COMP:10000"/>
        <dbReference type="Rhea" id="RHEA-COMP:10001"/>
        <dbReference type="Rhea" id="RHEA-COMP:14737"/>
        <dbReference type="Rhea" id="RHEA-COMP:14739"/>
        <dbReference type="ChEBI" id="CHEBI:17319"/>
        <dbReference type="ChEBI" id="CHEBI:29917"/>
        <dbReference type="ChEBI" id="CHEBI:33737"/>
        <dbReference type="ChEBI" id="CHEBI:33738"/>
        <dbReference type="ChEBI" id="CHEBI:57586"/>
        <dbReference type="ChEBI" id="CHEBI:57844"/>
        <dbReference type="ChEBI" id="CHEBI:59789"/>
        <dbReference type="ChEBI" id="CHEBI:64428"/>
        <dbReference type="ChEBI" id="CHEBI:149473"/>
        <dbReference type="EC" id="2.8.1.6"/>
    </reaction>
</comment>
<organism evidence="16 17">
    <name type="scientific">Halorhodospira halochloris</name>
    <name type="common">Ectothiorhodospira halochloris</name>
    <dbReference type="NCBI Taxonomy" id="1052"/>
    <lineage>
        <taxon>Bacteria</taxon>
        <taxon>Pseudomonadati</taxon>
        <taxon>Pseudomonadota</taxon>
        <taxon>Gammaproteobacteria</taxon>
        <taxon>Chromatiales</taxon>
        <taxon>Ectothiorhodospiraceae</taxon>
        <taxon>Halorhodospira</taxon>
    </lineage>
</organism>
<dbReference type="PANTHER" id="PTHR22976">
    <property type="entry name" value="BIOTIN SYNTHASE"/>
    <property type="match status" value="1"/>
</dbReference>
<dbReference type="PANTHER" id="PTHR22976:SF2">
    <property type="entry name" value="BIOTIN SYNTHASE, MITOCHONDRIAL"/>
    <property type="match status" value="1"/>
</dbReference>
<evidence type="ECO:0000259" key="15">
    <source>
        <dbReference type="PROSITE" id="PS51918"/>
    </source>
</evidence>
<feature type="binding site" evidence="13 14">
    <location>
        <position position="99"/>
    </location>
    <ligand>
        <name>[2Fe-2S] cluster</name>
        <dbReference type="ChEBI" id="CHEBI:190135"/>
    </ligand>
</feature>
<keyword evidence="11 13" id="KW-0411">Iron-sulfur</keyword>
<keyword evidence="9 13" id="KW-0093">Biotin biosynthesis</keyword>
<keyword evidence="6 13" id="KW-0949">S-adenosyl-L-methionine</keyword>
<dbReference type="InterPro" id="IPR002684">
    <property type="entry name" value="Biotin_synth/BioAB"/>
</dbReference>
<evidence type="ECO:0000256" key="10">
    <source>
        <dbReference type="ARBA" id="ARBA00023004"/>
    </source>
</evidence>
<dbReference type="GO" id="GO:0051539">
    <property type="term" value="F:4 iron, 4 sulfur cluster binding"/>
    <property type="evidence" value="ECO:0007669"/>
    <property type="project" value="UniProtKB-KW"/>
</dbReference>
<evidence type="ECO:0000256" key="13">
    <source>
        <dbReference type="HAMAP-Rule" id="MF_01694"/>
    </source>
</evidence>
<gene>
    <name evidence="13 16" type="primary">bioB</name>
    <name evidence="16" type="ORF">HH1059_23660</name>
</gene>
<sequence length="326" mass="35896">MTQQASPNWTYSQVRELFERSLPDLLFTAQGVHRQNFDPNLVQASTLLSVKTGACAEDCAYCSQSARYDTGLNPEALVDVDAVRGAARRAREAGALRLCMGAAWRGPKERDIEPLVAMVQAVKAEGLEACLSAGLLAEGQAQRLAEAGLDYFNHNLDTSPDFYSEVVSTRTYDERLETLERIRAAGMQVCCGGIIGMGESRDDRIELLRTLANLPVQPQSVPINRLIPIPGTPMEDVEALDPFEMVRTIAVSRILLPRSYVRLSAGRDGMSDELQAMCFMAGANSMFFGDKLLTTDNPDTDHDLRLLKRLGMALEEREHACAELEP</sequence>
<feature type="domain" description="Radical SAM core" evidence="15">
    <location>
        <begin position="40"/>
        <end position="267"/>
    </location>
</feature>